<proteinExistence type="predicted"/>
<organism evidence="4 5">
    <name type="scientific">Serpentinicella alkaliphila</name>
    <dbReference type="NCBI Taxonomy" id="1734049"/>
    <lineage>
        <taxon>Bacteria</taxon>
        <taxon>Bacillati</taxon>
        <taxon>Bacillota</taxon>
        <taxon>Clostridia</taxon>
        <taxon>Peptostreptococcales</taxon>
        <taxon>Natronincolaceae</taxon>
        <taxon>Serpentinicella</taxon>
    </lineage>
</organism>
<name>A0A4R2THQ8_9FIRM</name>
<feature type="domain" description="Fido" evidence="3">
    <location>
        <begin position="1"/>
        <end position="150"/>
    </location>
</feature>
<feature type="active site" evidence="1">
    <location>
        <position position="85"/>
    </location>
</feature>
<evidence type="ECO:0000256" key="2">
    <source>
        <dbReference type="PIRSR" id="PIRSR640198-2"/>
    </source>
</evidence>
<dbReference type="InterPro" id="IPR040198">
    <property type="entry name" value="Fido_containing"/>
</dbReference>
<dbReference type="Gene3D" id="1.10.3290.10">
    <property type="entry name" value="Fido-like domain"/>
    <property type="match status" value="1"/>
</dbReference>
<dbReference type="InterPro" id="IPR003812">
    <property type="entry name" value="Fido"/>
</dbReference>
<dbReference type="InterPro" id="IPR036597">
    <property type="entry name" value="Fido-like_dom_sf"/>
</dbReference>
<dbReference type="GO" id="GO:0005524">
    <property type="term" value="F:ATP binding"/>
    <property type="evidence" value="ECO:0007669"/>
    <property type="project" value="UniProtKB-KW"/>
</dbReference>
<evidence type="ECO:0000313" key="5">
    <source>
        <dbReference type="Proteomes" id="UP000295504"/>
    </source>
</evidence>
<dbReference type="PANTHER" id="PTHR13504">
    <property type="entry name" value="FIDO DOMAIN-CONTAINING PROTEIN DDB_G0283145"/>
    <property type="match status" value="1"/>
</dbReference>
<dbReference type="PANTHER" id="PTHR13504:SF38">
    <property type="entry name" value="FIDO DOMAIN-CONTAINING PROTEIN"/>
    <property type="match status" value="1"/>
</dbReference>
<dbReference type="Pfam" id="PF02661">
    <property type="entry name" value="Fic"/>
    <property type="match status" value="1"/>
</dbReference>
<keyword evidence="5" id="KW-1185">Reference proteome</keyword>
<dbReference type="Proteomes" id="UP000295504">
    <property type="component" value="Unassembled WGS sequence"/>
</dbReference>
<sequence length="245" mass="29087">MFLRLHKVILRESRVKTRSPSEYRKVQNFIGPTTKIEDATYIPPEPQFVTQYMSNLEKYINDEFEDNFGVLSRAAIIHGQFETIHPFLDCNGRLGRILIIIYLLDKKVITHPTFFVSEELEKNKYKYYVLLNGLRTENPKWKEWIIFYLHASIKQAEKYIAKLLDIENMYNILIDFAKKVKISLDTILFIFKKPIFTVNGMKDDLGISYNIAKRYTNKLLESGKIYADDKKRNTIYRFYDLIDKL</sequence>
<dbReference type="OrthoDB" id="9813719at2"/>
<evidence type="ECO:0000313" key="4">
    <source>
        <dbReference type="EMBL" id="TCQ02741.1"/>
    </source>
</evidence>
<accession>A0A4R2THQ8</accession>
<dbReference type="RefSeq" id="WP_132848275.1">
    <property type="nucleotide sequence ID" value="NZ_CP058648.1"/>
</dbReference>
<feature type="binding site" evidence="2">
    <location>
        <begin position="89"/>
        <end position="96"/>
    </location>
    <ligand>
        <name>ATP</name>
        <dbReference type="ChEBI" id="CHEBI:30616"/>
    </ligand>
</feature>
<keyword evidence="2" id="KW-0067">ATP-binding</keyword>
<keyword evidence="2" id="KW-0547">Nucleotide-binding</keyword>
<gene>
    <name evidence="4" type="ORF">EDD79_101322</name>
</gene>
<dbReference type="AlphaFoldDB" id="A0A4R2THQ8"/>
<dbReference type="PROSITE" id="PS51459">
    <property type="entry name" value="FIDO"/>
    <property type="match status" value="1"/>
</dbReference>
<comment type="caution">
    <text evidence="4">The sequence shown here is derived from an EMBL/GenBank/DDBJ whole genome shotgun (WGS) entry which is preliminary data.</text>
</comment>
<protein>
    <submittedName>
        <fullName evidence="4">Fic/DOC family protein</fullName>
    </submittedName>
</protein>
<evidence type="ECO:0000256" key="1">
    <source>
        <dbReference type="PIRSR" id="PIRSR640198-1"/>
    </source>
</evidence>
<reference evidence="4 5" key="1">
    <citation type="submission" date="2019-03" db="EMBL/GenBank/DDBJ databases">
        <title>Genomic Encyclopedia of Type Strains, Phase IV (KMG-IV): sequencing the most valuable type-strain genomes for metagenomic binning, comparative biology and taxonomic classification.</title>
        <authorList>
            <person name="Goeker M."/>
        </authorList>
    </citation>
    <scope>NUCLEOTIDE SEQUENCE [LARGE SCALE GENOMIC DNA]</scope>
    <source>
        <strain evidence="4 5">DSM 100013</strain>
    </source>
</reference>
<evidence type="ECO:0000259" key="3">
    <source>
        <dbReference type="PROSITE" id="PS51459"/>
    </source>
</evidence>
<dbReference type="EMBL" id="SLYC01000013">
    <property type="protein sequence ID" value="TCQ02741.1"/>
    <property type="molecule type" value="Genomic_DNA"/>
</dbReference>
<dbReference type="SUPFAM" id="SSF140931">
    <property type="entry name" value="Fic-like"/>
    <property type="match status" value="1"/>
</dbReference>